<accession>A0AAD2HHS5</accession>
<dbReference type="Proteomes" id="UP001295794">
    <property type="component" value="Unassembled WGS sequence"/>
</dbReference>
<protein>
    <submittedName>
        <fullName evidence="2">Uncharacterized protein</fullName>
    </submittedName>
</protein>
<name>A0AAD2HHS5_9AGAR</name>
<proteinExistence type="predicted"/>
<dbReference type="EMBL" id="CAVNYO010000402">
    <property type="protein sequence ID" value="CAK5274367.1"/>
    <property type="molecule type" value="Genomic_DNA"/>
</dbReference>
<reference evidence="2" key="1">
    <citation type="submission" date="2023-11" db="EMBL/GenBank/DDBJ databases">
        <authorList>
            <person name="De Vega J J."/>
            <person name="De Vega J J."/>
        </authorList>
    </citation>
    <scope>NUCLEOTIDE SEQUENCE</scope>
</reference>
<organism evidence="2 3">
    <name type="scientific">Mycena citricolor</name>
    <dbReference type="NCBI Taxonomy" id="2018698"/>
    <lineage>
        <taxon>Eukaryota</taxon>
        <taxon>Fungi</taxon>
        <taxon>Dikarya</taxon>
        <taxon>Basidiomycota</taxon>
        <taxon>Agaricomycotina</taxon>
        <taxon>Agaricomycetes</taxon>
        <taxon>Agaricomycetidae</taxon>
        <taxon>Agaricales</taxon>
        <taxon>Marasmiineae</taxon>
        <taxon>Mycenaceae</taxon>
        <taxon>Mycena</taxon>
    </lineage>
</organism>
<sequence>MITMRPMTHLGTPPDPVHPGQHWAGQVQLQLSPNRHRRCILCAHLPMRGTSDERLP</sequence>
<evidence type="ECO:0000313" key="2">
    <source>
        <dbReference type="EMBL" id="CAK5274367.1"/>
    </source>
</evidence>
<feature type="region of interest" description="Disordered" evidence="1">
    <location>
        <begin position="1"/>
        <end position="22"/>
    </location>
</feature>
<comment type="caution">
    <text evidence="2">The sequence shown here is derived from an EMBL/GenBank/DDBJ whole genome shotgun (WGS) entry which is preliminary data.</text>
</comment>
<gene>
    <name evidence="2" type="ORF">MYCIT1_LOCUS21527</name>
</gene>
<keyword evidence="3" id="KW-1185">Reference proteome</keyword>
<dbReference type="AlphaFoldDB" id="A0AAD2HHS5"/>
<evidence type="ECO:0000313" key="3">
    <source>
        <dbReference type="Proteomes" id="UP001295794"/>
    </source>
</evidence>
<evidence type="ECO:0000256" key="1">
    <source>
        <dbReference type="SAM" id="MobiDB-lite"/>
    </source>
</evidence>